<dbReference type="KEGG" id="act:ACLA_006470"/>
<dbReference type="VEuPathDB" id="FungiDB:ACLA_006470"/>
<dbReference type="GeneID" id="4705626"/>
<protein>
    <submittedName>
        <fullName evidence="1">Uncharacterized protein</fullName>
    </submittedName>
</protein>
<accession>A1CDG3</accession>
<gene>
    <name evidence="1" type="ORF">ACLA_006470</name>
</gene>
<dbReference type="AlphaFoldDB" id="A1CDG3"/>
<dbReference type="HOGENOM" id="CLU_2557852_0_0_1"/>
<evidence type="ECO:0000313" key="1">
    <source>
        <dbReference type="EMBL" id="EAW11890.1"/>
    </source>
</evidence>
<organism evidence="1 2">
    <name type="scientific">Aspergillus clavatus (strain ATCC 1007 / CBS 513.65 / DSM 816 / NCTC 3887 / NRRL 1 / QM 1276 / 107)</name>
    <dbReference type="NCBI Taxonomy" id="344612"/>
    <lineage>
        <taxon>Eukaryota</taxon>
        <taxon>Fungi</taxon>
        <taxon>Dikarya</taxon>
        <taxon>Ascomycota</taxon>
        <taxon>Pezizomycotina</taxon>
        <taxon>Eurotiomycetes</taxon>
        <taxon>Eurotiomycetidae</taxon>
        <taxon>Eurotiales</taxon>
        <taxon>Aspergillaceae</taxon>
        <taxon>Aspergillus</taxon>
        <taxon>Aspergillus subgen. Fumigati</taxon>
    </lineage>
</organism>
<keyword evidence="2" id="KW-1185">Reference proteome</keyword>
<dbReference type="Proteomes" id="UP000006701">
    <property type="component" value="Unassembled WGS sequence"/>
</dbReference>
<dbReference type="RefSeq" id="XP_001273316.1">
    <property type="nucleotide sequence ID" value="XM_001273315.1"/>
</dbReference>
<name>A1CDG3_ASPCL</name>
<proteinExistence type="predicted"/>
<reference evidence="1 2" key="1">
    <citation type="journal article" date="2008" name="PLoS Genet.">
        <title>Genomic islands in the pathogenic filamentous fungus Aspergillus fumigatus.</title>
        <authorList>
            <person name="Fedorova N.D."/>
            <person name="Khaldi N."/>
            <person name="Joardar V.S."/>
            <person name="Maiti R."/>
            <person name="Amedeo P."/>
            <person name="Anderson M.J."/>
            <person name="Crabtree J."/>
            <person name="Silva J.C."/>
            <person name="Badger J.H."/>
            <person name="Albarraq A."/>
            <person name="Angiuoli S."/>
            <person name="Bussey H."/>
            <person name="Bowyer P."/>
            <person name="Cotty P.J."/>
            <person name="Dyer P.S."/>
            <person name="Egan A."/>
            <person name="Galens K."/>
            <person name="Fraser-Liggett C.M."/>
            <person name="Haas B.J."/>
            <person name="Inman J.M."/>
            <person name="Kent R."/>
            <person name="Lemieux S."/>
            <person name="Malavazi I."/>
            <person name="Orvis J."/>
            <person name="Roemer T."/>
            <person name="Ronning C.M."/>
            <person name="Sundaram J.P."/>
            <person name="Sutton G."/>
            <person name="Turner G."/>
            <person name="Venter J.C."/>
            <person name="White O.R."/>
            <person name="Whitty B.R."/>
            <person name="Youngman P."/>
            <person name="Wolfe K.H."/>
            <person name="Goldman G.H."/>
            <person name="Wortman J.R."/>
            <person name="Jiang B."/>
            <person name="Denning D.W."/>
            <person name="Nierman W.C."/>
        </authorList>
    </citation>
    <scope>NUCLEOTIDE SEQUENCE [LARGE SCALE GENOMIC DNA]</scope>
    <source>
        <strain evidence="2">ATCC 1007 / CBS 513.65 / DSM 816 / NCTC 3887 / NRRL 1</strain>
    </source>
</reference>
<dbReference type="EMBL" id="DS027051">
    <property type="protein sequence ID" value="EAW11890.1"/>
    <property type="molecule type" value="Genomic_DNA"/>
</dbReference>
<evidence type="ECO:0000313" key="2">
    <source>
        <dbReference type="Proteomes" id="UP000006701"/>
    </source>
</evidence>
<sequence length="82" mass="9040">MYSRDASVIATSSRGSFPGAALTNSFSEVTGFVFENTLKLGLRQHGPHKIHELIAEKMFVVALLVAQLLTVCRPYSKRYPLA</sequence>